<keyword evidence="5" id="KW-0418">Kinase</keyword>
<feature type="coiled-coil region" evidence="3">
    <location>
        <begin position="141"/>
        <end position="205"/>
    </location>
</feature>
<dbReference type="SUPFAM" id="SSF46585">
    <property type="entry name" value="HR1 repeat"/>
    <property type="match status" value="3"/>
</dbReference>
<dbReference type="InterPro" id="IPR037313">
    <property type="entry name" value="PKN_HR1_1"/>
</dbReference>
<evidence type="ECO:0000259" key="4">
    <source>
        <dbReference type="PROSITE" id="PS51860"/>
    </source>
</evidence>
<dbReference type="CDD" id="cd11623">
    <property type="entry name" value="HR1_PKN_2"/>
    <property type="match status" value="1"/>
</dbReference>
<protein>
    <submittedName>
        <fullName evidence="5">Serine/threonine-protein kinase N2</fullName>
    </submittedName>
</protein>
<dbReference type="GO" id="GO:0007165">
    <property type="term" value="P:signal transduction"/>
    <property type="evidence" value="ECO:0007669"/>
    <property type="project" value="InterPro"/>
</dbReference>
<feature type="domain" description="REM-1" evidence="4">
    <location>
        <begin position="127"/>
        <end position="208"/>
    </location>
</feature>
<gene>
    <name evidence="5" type="primary">pkn2</name>
    <name evidence="5" type="ORF">T4A_7779</name>
</gene>
<keyword evidence="1" id="KW-0677">Repeat</keyword>
<evidence type="ECO:0000256" key="2">
    <source>
        <dbReference type="PROSITE-ProRule" id="PRU01207"/>
    </source>
</evidence>
<dbReference type="Pfam" id="PF02185">
    <property type="entry name" value="HR1"/>
    <property type="match status" value="2"/>
</dbReference>
<keyword evidence="2 3" id="KW-0175">Coiled coil</keyword>
<dbReference type="SMART" id="SM00742">
    <property type="entry name" value="Hr1"/>
    <property type="match status" value="3"/>
</dbReference>
<feature type="non-terminal residue" evidence="5">
    <location>
        <position position="1"/>
    </location>
</feature>
<dbReference type="CDD" id="cd11622">
    <property type="entry name" value="HR1_PKN_1"/>
    <property type="match status" value="1"/>
</dbReference>
<dbReference type="Gene3D" id="1.10.287.160">
    <property type="entry name" value="HR1 repeat"/>
    <property type="match status" value="3"/>
</dbReference>
<dbReference type="SUPFAM" id="SSF49562">
    <property type="entry name" value="C2 domain (Calcium/lipid-binding domain, CaLB)"/>
    <property type="match status" value="1"/>
</dbReference>
<evidence type="ECO:0000256" key="3">
    <source>
        <dbReference type="SAM" id="Coils"/>
    </source>
</evidence>
<dbReference type="InterPro" id="IPR011072">
    <property type="entry name" value="HR1_rho-bd"/>
</dbReference>
<dbReference type="EMBL" id="JYDR01000050">
    <property type="protein sequence ID" value="KRY71964.1"/>
    <property type="molecule type" value="Genomic_DNA"/>
</dbReference>
<feature type="domain" description="REM-1" evidence="4">
    <location>
        <begin position="211"/>
        <end position="293"/>
    </location>
</feature>
<organism evidence="5 6">
    <name type="scientific">Trichinella pseudospiralis</name>
    <name type="common">Parasitic roundworm</name>
    <dbReference type="NCBI Taxonomy" id="6337"/>
    <lineage>
        <taxon>Eukaryota</taxon>
        <taxon>Metazoa</taxon>
        <taxon>Ecdysozoa</taxon>
        <taxon>Nematoda</taxon>
        <taxon>Enoplea</taxon>
        <taxon>Dorylaimia</taxon>
        <taxon>Trichinellida</taxon>
        <taxon>Trichinellidae</taxon>
        <taxon>Trichinella</taxon>
    </lineage>
</organism>
<evidence type="ECO:0000313" key="5">
    <source>
        <dbReference type="EMBL" id="KRY71964.1"/>
    </source>
</evidence>
<dbReference type="GO" id="GO:0031267">
    <property type="term" value="F:small GTPase binding"/>
    <property type="evidence" value="ECO:0007669"/>
    <property type="project" value="InterPro"/>
</dbReference>
<dbReference type="Proteomes" id="UP000054632">
    <property type="component" value="Unassembled WGS sequence"/>
</dbReference>
<dbReference type="AlphaFoldDB" id="A0A0V1EEA5"/>
<name>A0A0V1EEA5_TRIPS</name>
<keyword evidence="5" id="KW-0808">Transferase</keyword>
<evidence type="ECO:0000256" key="1">
    <source>
        <dbReference type="ARBA" id="ARBA00022737"/>
    </source>
</evidence>
<dbReference type="GO" id="GO:0004674">
    <property type="term" value="F:protein serine/threonine kinase activity"/>
    <property type="evidence" value="ECO:0007669"/>
    <property type="project" value="InterPro"/>
</dbReference>
<evidence type="ECO:0000313" key="6">
    <source>
        <dbReference type="Proteomes" id="UP000054632"/>
    </source>
</evidence>
<dbReference type="InterPro" id="IPR035892">
    <property type="entry name" value="C2_domain_sf"/>
</dbReference>
<accession>A0A0V1EEA5</accession>
<comment type="caution">
    <text evidence="5">The sequence shown here is derived from an EMBL/GenBank/DDBJ whole genome shotgun (WGS) entry which is preliminary data.</text>
</comment>
<sequence length="571" mass="64768">LSDVIAFFFRAPSTISTVPMAHSQIPDQLRLLSKKYGLVVNQEPTSADENALQQLVNKLKKLIRSLIAREMRFKEGYENMRRAVKDKKQVDALKKNLRAISDKIEDLHSDLFTIEMYATGTADLSFNSSTSDFNDSLNISNAAINQKLAGLTRELERESKVKEGLEKFLQMCKDKKMLEGSRQMLEDSKAKIELLRMQIARLQQLHSLNLSSPVEGASPVASPTEIQVDELLHRLRKEAAMHEGAKNMVKILNQAKTVEKKSLQDALDSQLESREKLDLIRLALEKHCQQLPTHSPKRESVKTDIVQSNPSLYRNRTEELPDDAAAANASSQLLLNRHCAASSLAVSGKLEVRLMGCQKLLVDIPGRTADSSAAASEPGFSQKKTRSVGSRANTYRLKDNLSGIFIYLFIYLRQFVHIVCLEEIYAVLRVDGRKVAQTEPKPYSQQAWDQRFSIDLERSRELEINVYWNDWRSMCAFTFLKLGNLIDSYQDGRVVQLEPQGTLFADIRYLNPVISRKPMLQRQQKLFRVKGILFIIIHNIGDWPQNWVVSFVFSSKSTSRSSWSDACCSLG</sequence>
<proteinExistence type="predicted"/>
<dbReference type="InterPro" id="IPR036274">
    <property type="entry name" value="HR1_rpt_sf"/>
</dbReference>
<dbReference type="PROSITE" id="PS51860">
    <property type="entry name" value="REM_1"/>
    <property type="match status" value="2"/>
</dbReference>
<reference evidence="5 6" key="1">
    <citation type="submission" date="2015-01" db="EMBL/GenBank/DDBJ databases">
        <title>Evolution of Trichinella species and genotypes.</title>
        <authorList>
            <person name="Korhonen P.K."/>
            <person name="Edoardo P."/>
            <person name="Giuseppe L.R."/>
            <person name="Gasser R.B."/>
        </authorList>
    </citation>
    <scope>NUCLEOTIDE SEQUENCE [LARGE SCALE GENOMIC DNA]</scope>
    <source>
        <strain evidence="5">ISS13</strain>
    </source>
</reference>